<evidence type="ECO:0000313" key="10">
    <source>
        <dbReference type="RefSeq" id="XP_013381762.1"/>
    </source>
</evidence>
<dbReference type="PROSITE" id="PS00136">
    <property type="entry name" value="SUBTILASE_ASP"/>
    <property type="match status" value="1"/>
</dbReference>
<dbReference type="GO" id="GO:0006508">
    <property type="term" value="P:proteolysis"/>
    <property type="evidence" value="ECO:0007669"/>
    <property type="project" value="UniProtKB-KW"/>
</dbReference>
<dbReference type="GO" id="GO:0005615">
    <property type="term" value="C:extracellular space"/>
    <property type="evidence" value="ECO:0007669"/>
    <property type="project" value="TreeGrafter"/>
</dbReference>
<dbReference type="SUPFAM" id="SSF52743">
    <property type="entry name" value="Subtilisin-like"/>
    <property type="match status" value="1"/>
</dbReference>
<dbReference type="InterPro" id="IPR000209">
    <property type="entry name" value="Peptidase_S8/S53_dom"/>
</dbReference>
<dbReference type="InterPro" id="IPR022398">
    <property type="entry name" value="Peptidase_S8_His-AS"/>
</dbReference>
<dbReference type="PRINTS" id="PR00723">
    <property type="entry name" value="SUBTILISIN"/>
</dbReference>
<evidence type="ECO:0000256" key="1">
    <source>
        <dbReference type="ARBA" id="ARBA00011073"/>
    </source>
</evidence>
<dbReference type="PANTHER" id="PTHR43806">
    <property type="entry name" value="PEPTIDASE S8"/>
    <property type="match status" value="1"/>
</dbReference>
<evidence type="ECO:0000259" key="8">
    <source>
        <dbReference type="Pfam" id="PF00082"/>
    </source>
</evidence>
<dbReference type="InParanoid" id="A0A1S3H705"/>
<dbReference type="PROSITE" id="PS51892">
    <property type="entry name" value="SUBTILASE"/>
    <property type="match status" value="1"/>
</dbReference>
<dbReference type="RefSeq" id="XP_013381762.1">
    <property type="nucleotide sequence ID" value="XM_013526308.2"/>
</dbReference>
<organism evidence="9 10">
    <name type="scientific">Lingula anatina</name>
    <name type="common">Brachiopod</name>
    <name type="synonym">Lingula unguis</name>
    <dbReference type="NCBI Taxonomy" id="7574"/>
    <lineage>
        <taxon>Eukaryota</taxon>
        <taxon>Metazoa</taxon>
        <taxon>Spiralia</taxon>
        <taxon>Lophotrochozoa</taxon>
        <taxon>Brachiopoda</taxon>
        <taxon>Linguliformea</taxon>
        <taxon>Lingulata</taxon>
        <taxon>Lingulida</taxon>
        <taxon>Linguloidea</taxon>
        <taxon>Lingulidae</taxon>
        <taxon>Lingula</taxon>
    </lineage>
</organism>
<evidence type="ECO:0000256" key="7">
    <source>
        <dbReference type="SAM" id="SignalP"/>
    </source>
</evidence>
<gene>
    <name evidence="10" type="primary">LOC106152641</name>
</gene>
<dbReference type="PANTHER" id="PTHR43806:SF11">
    <property type="entry name" value="CEREVISIN-RELATED"/>
    <property type="match status" value="1"/>
</dbReference>
<evidence type="ECO:0000313" key="9">
    <source>
        <dbReference type="Proteomes" id="UP000085678"/>
    </source>
</evidence>
<feature type="signal peptide" evidence="7">
    <location>
        <begin position="1"/>
        <end position="20"/>
    </location>
</feature>
<feature type="chain" id="PRO_5010244543" evidence="7">
    <location>
        <begin position="21"/>
        <end position="522"/>
    </location>
</feature>
<feature type="active site" description="Charge relay system" evidence="5">
    <location>
        <position position="302"/>
    </location>
</feature>
<feature type="domain" description="Peptidase S8/S53" evidence="8">
    <location>
        <begin position="264"/>
        <end position="496"/>
    </location>
</feature>
<dbReference type="InterPro" id="IPR023827">
    <property type="entry name" value="Peptidase_S8_Asp-AS"/>
</dbReference>
<evidence type="ECO:0000256" key="3">
    <source>
        <dbReference type="ARBA" id="ARBA00022801"/>
    </source>
</evidence>
<accession>A0A1S3H705</accession>
<keyword evidence="2 5" id="KW-0645">Protease</keyword>
<dbReference type="FunFam" id="3.40.50.200:FF:000016">
    <property type="entry name" value="Proprotein convertase subtilisin/kexin type 9"/>
    <property type="match status" value="1"/>
</dbReference>
<evidence type="ECO:0000256" key="6">
    <source>
        <dbReference type="SAM" id="MobiDB-lite"/>
    </source>
</evidence>
<sequence>MKSGYITCILLCHTLLGAQTRSTIKPIKSTTQHIRKPSQKYHTYGNPTFPWPKYEPPRYIPKEPETWPPIAIALGIPFNKPKGYGVWSHLWPPRWPPKPQRILPEKSYPFKPKPEDDEKKKERKRRRKYPFGLKMMEHPGKVKRIKAVKPGLAVENQFIFKLWSNCTDYEAGKAFAHAKLPYRMRHQFGDNSNLVWLKNVSEKQLEELQEYTDVFELIEPDLITNITCTTYNASGFYRWGLDRLDNVDLAVAYDSSFKMTTAGIGVDIYVVDTGINKDHEDFGGRVTYGYSITSTAADDHGHGTHVAGILGGTKYGVAKDANIIAVKVIDKDGTGTVSDFLNGIQWIQDQIRITKRKSVVNVSLRWPLSESANSAVEGLVKDGIVVVAAAGNDRGDACQYSPGSEPLAICVGATDWLDNVVSSFNSGSCVDIYAPGLQIKSDWYTNHTATMVQSGTSSATAFVAGTAAVYLSALPEEVVPSKNLVAEVESLLYSTAAAVLYFDFINATLASECVNRLLQITC</sequence>
<evidence type="ECO:0000256" key="2">
    <source>
        <dbReference type="ARBA" id="ARBA00022670"/>
    </source>
</evidence>
<dbReference type="AlphaFoldDB" id="A0A1S3H705"/>
<dbReference type="CDD" id="cd04077">
    <property type="entry name" value="Peptidases_S8_PCSK9_ProteinaseK_like"/>
    <property type="match status" value="1"/>
</dbReference>
<dbReference type="Pfam" id="PF00082">
    <property type="entry name" value="Peptidase_S8"/>
    <property type="match status" value="1"/>
</dbReference>
<dbReference type="Gene3D" id="3.40.50.200">
    <property type="entry name" value="Peptidase S8/S53 domain"/>
    <property type="match status" value="1"/>
</dbReference>
<dbReference type="OrthoDB" id="206201at2759"/>
<dbReference type="PROSITE" id="PS00137">
    <property type="entry name" value="SUBTILASE_HIS"/>
    <property type="match status" value="1"/>
</dbReference>
<feature type="region of interest" description="Disordered" evidence="6">
    <location>
        <begin position="102"/>
        <end position="128"/>
    </location>
</feature>
<keyword evidence="9" id="KW-1185">Reference proteome</keyword>
<evidence type="ECO:0000256" key="4">
    <source>
        <dbReference type="ARBA" id="ARBA00022825"/>
    </source>
</evidence>
<dbReference type="InterPro" id="IPR034193">
    <property type="entry name" value="PCSK9_ProteinaseK-like"/>
</dbReference>
<feature type="active site" description="Charge relay system" evidence="5">
    <location>
        <position position="272"/>
    </location>
</feature>
<keyword evidence="4 5" id="KW-0720">Serine protease</keyword>
<dbReference type="GO" id="GO:0004252">
    <property type="term" value="F:serine-type endopeptidase activity"/>
    <property type="evidence" value="ECO:0007669"/>
    <property type="project" value="UniProtKB-UniRule"/>
</dbReference>
<dbReference type="InterPro" id="IPR050131">
    <property type="entry name" value="Peptidase_S8_subtilisin-like"/>
</dbReference>
<dbReference type="GeneID" id="106152641"/>
<keyword evidence="7" id="KW-0732">Signal</keyword>
<protein>
    <submittedName>
        <fullName evidence="10">Uncharacterized protein LOC106152641 isoform X1</fullName>
    </submittedName>
</protein>
<reference evidence="10" key="1">
    <citation type="submission" date="2025-08" db="UniProtKB">
        <authorList>
            <consortium name="RefSeq"/>
        </authorList>
    </citation>
    <scope>IDENTIFICATION</scope>
    <source>
        <tissue evidence="10">Gonads</tissue>
    </source>
</reference>
<dbReference type="InterPro" id="IPR036852">
    <property type="entry name" value="Peptidase_S8/S53_dom_sf"/>
</dbReference>
<comment type="similarity">
    <text evidence="1 5">Belongs to the peptidase S8 family.</text>
</comment>
<dbReference type="Proteomes" id="UP000085678">
    <property type="component" value="Unplaced"/>
</dbReference>
<keyword evidence="3 5" id="KW-0378">Hydrolase</keyword>
<feature type="active site" description="Charge relay system" evidence="5">
    <location>
        <position position="457"/>
    </location>
</feature>
<proteinExistence type="inferred from homology"/>
<name>A0A1S3H705_LINAN</name>
<evidence type="ECO:0000256" key="5">
    <source>
        <dbReference type="PROSITE-ProRule" id="PRU01240"/>
    </source>
</evidence>
<dbReference type="InterPro" id="IPR015500">
    <property type="entry name" value="Peptidase_S8_subtilisin-rel"/>
</dbReference>